<reference evidence="1" key="1">
    <citation type="submission" date="2022-11" db="EMBL/GenBank/DDBJ databases">
        <authorList>
            <person name="Somphong A."/>
            <person name="Phongsopitanun W."/>
        </authorList>
    </citation>
    <scope>NUCLEOTIDE SEQUENCE</scope>
    <source>
        <strain evidence="1">Pm04-4</strain>
    </source>
</reference>
<proteinExistence type="predicted"/>
<accession>A0ABT4BB68</accession>
<comment type="caution">
    <text evidence="1">The sequence shown here is derived from an EMBL/GenBank/DDBJ whole genome shotgun (WGS) entry which is preliminary data.</text>
</comment>
<sequence length="57" mass="6207">MIPAMAYSQALFPVFGAEADFPARAVAAAANSASVVRNQVRLRADARSRMLRTRSLR</sequence>
<organism evidence="1 2">
    <name type="scientific">Paractinoplanes pyxinae</name>
    <dbReference type="NCBI Taxonomy" id="2997416"/>
    <lineage>
        <taxon>Bacteria</taxon>
        <taxon>Bacillati</taxon>
        <taxon>Actinomycetota</taxon>
        <taxon>Actinomycetes</taxon>
        <taxon>Micromonosporales</taxon>
        <taxon>Micromonosporaceae</taxon>
        <taxon>Paractinoplanes</taxon>
    </lineage>
</organism>
<keyword evidence="2" id="KW-1185">Reference proteome</keyword>
<evidence type="ECO:0000313" key="2">
    <source>
        <dbReference type="Proteomes" id="UP001151002"/>
    </source>
</evidence>
<dbReference type="RefSeq" id="WP_267568245.1">
    <property type="nucleotide sequence ID" value="NZ_JAPNTZ010000016.1"/>
</dbReference>
<gene>
    <name evidence="1" type="ORF">OWR29_37420</name>
</gene>
<evidence type="ECO:0000313" key="1">
    <source>
        <dbReference type="EMBL" id="MCY1143716.1"/>
    </source>
</evidence>
<dbReference type="EMBL" id="JAPNTZ010000016">
    <property type="protein sequence ID" value="MCY1143716.1"/>
    <property type="molecule type" value="Genomic_DNA"/>
</dbReference>
<dbReference type="Proteomes" id="UP001151002">
    <property type="component" value="Unassembled WGS sequence"/>
</dbReference>
<name>A0ABT4BB68_9ACTN</name>
<protein>
    <submittedName>
        <fullName evidence="1">Uncharacterized protein</fullName>
    </submittedName>
</protein>